<sequence length="77" mass="8418">MTAAVFLPPPLAGWCVQARTTRALENCFLLLPELSGFGLCFRSQYVGVRYVSEEDDMPSALTLSQKACHPQGAQQLS</sequence>
<dbReference type="AlphaFoldDB" id="A0A9E7E9F7"/>
<accession>A0A9E7E9F7</accession>
<proteinExistence type="predicted"/>
<evidence type="ECO:0000313" key="1">
    <source>
        <dbReference type="EMBL" id="URD72462.1"/>
    </source>
</evidence>
<reference evidence="1" key="1">
    <citation type="submission" date="2022-05" db="EMBL/GenBank/DDBJ databases">
        <title>The Musa troglodytarum L. genome provides insights into the mechanism of non-climacteric behaviour and enrichment of carotenoids.</title>
        <authorList>
            <person name="Wang J."/>
        </authorList>
    </citation>
    <scope>NUCLEOTIDE SEQUENCE</scope>
    <source>
        <tissue evidence="1">Leaf</tissue>
    </source>
</reference>
<keyword evidence="2" id="KW-1185">Reference proteome</keyword>
<protein>
    <submittedName>
        <fullName evidence="1">Uncharacterized protein</fullName>
    </submittedName>
</protein>
<name>A0A9E7E9F7_9LILI</name>
<evidence type="ECO:0000313" key="2">
    <source>
        <dbReference type="Proteomes" id="UP001055439"/>
    </source>
</evidence>
<gene>
    <name evidence="1" type="ORF">MUK42_35799</name>
</gene>
<dbReference type="Proteomes" id="UP001055439">
    <property type="component" value="Chromosome 1"/>
</dbReference>
<dbReference type="EMBL" id="CP097502">
    <property type="protein sequence ID" value="URD72462.1"/>
    <property type="molecule type" value="Genomic_DNA"/>
</dbReference>
<organism evidence="1 2">
    <name type="scientific">Musa troglodytarum</name>
    <name type="common">fe'i banana</name>
    <dbReference type="NCBI Taxonomy" id="320322"/>
    <lineage>
        <taxon>Eukaryota</taxon>
        <taxon>Viridiplantae</taxon>
        <taxon>Streptophyta</taxon>
        <taxon>Embryophyta</taxon>
        <taxon>Tracheophyta</taxon>
        <taxon>Spermatophyta</taxon>
        <taxon>Magnoliopsida</taxon>
        <taxon>Liliopsida</taxon>
        <taxon>Zingiberales</taxon>
        <taxon>Musaceae</taxon>
        <taxon>Musa</taxon>
    </lineage>
</organism>